<evidence type="ECO:0000256" key="4">
    <source>
        <dbReference type="ARBA" id="ARBA00005975"/>
    </source>
</evidence>
<evidence type="ECO:0000256" key="7">
    <source>
        <dbReference type="ARBA" id="ARBA00023136"/>
    </source>
</evidence>
<sequence>MVNNTICTTYSDKYPLKSKPNHTYCPVCHRCIITRTSATPAEKAHLYAVLLCLLGCFPFCILPYCMHSCKNIHHYCPYCGAFIGTYNK</sequence>
<dbReference type="PROSITE" id="PS51837">
    <property type="entry name" value="LITAF"/>
    <property type="match status" value="1"/>
</dbReference>
<evidence type="ECO:0000259" key="9">
    <source>
        <dbReference type="PROSITE" id="PS51837"/>
    </source>
</evidence>
<evidence type="ECO:0000256" key="1">
    <source>
        <dbReference type="ARBA" id="ARBA00004414"/>
    </source>
</evidence>
<reference evidence="11" key="1">
    <citation type="submission" date="2023-01" db="EMBL/GenBank/DDBJ databases">
        <title>Key to firefly adult light organ development and bioluminescence: homeobox transcription factors regulate luciferase expression and transportation to peroxisome.</title>
        <authorList>
            <person name="Fu X."/>
        </authorList>
    </citation>
    <scope>NUCLEOTIDE SEQUENCE [LARGE SCALE GENOMIC DNA]</scope>
</reference>
<keyword evidence="7 8" id="KW-0472">Membrane</keyword>
<comment type="similarity">
    <text evidence="4">Belongs to the CDIP1/LITAF family.</text>
</comment>
<dbReference type="EMBL" id="JARPUR010000006">
    <property type="protein sequence ID" value="KAK4874440.1"/>
    <property type="molecule type" value="Genomic_DNA"/>
</dbReference>
<keyword evidence="8" id="KW-1133">Transmembrane helix</keyword>
<evidence type="ECO:0000256" key="3">
    <source>
        <dbReference type="ARBA" id="ARBA00004630"/>
    </source>
</evidence>
<evidence type="ECO:0000256" key="6">
    <source>
        <dbReference type="ARBA" id="ARBA00022833"/>
    </source>
</evidence>
<accession>A0AAN7SNV7</accession>
<dbReference type="GO" id="GO:0008270">
    <property type="term" value="F:zinc ion binding"/>
    <property type="evidence" value="ECO:0007669"/>
    <property type="project" value="TreeGrafter"/>
</dbReference>
<comment type="caution">
    <text evidence="10">The sequence shown here is derived from an EMBL/GenBank/DDBJ whole genome shotgun (WGS) entry which is preliminary data.</text>
</comment>
<dbReference type="SMART" id="SM00714">
    <property type="entry name" value="LITAF"/>
    <property type="match status" value="1"/>
</dbReference>
<dbReference type="GO" id="GO:0031902">
    <property type="term" value="C:late endosome membrane"/>
    <property type="evidence" value="ECO:0007669"/>
    <property type="project" value="UniProtKB-SubCell"/>
</dbReference>
<feature type="domain" description="LITAF" evidence="9">
    <location>
        <begin position="4"/>
        <end position="88"/>
    </location>
</feature>
<dbReference type="Pfam" id="PF10601">
    <property type="entry name" value="zf-LITAF-like"/>
    <property type="match status" value="1"/>
</dbReference>
<gene>
    <name evidence="10" type="ORF">RN001_013800</name>
</gene>
<comment type="subcellular location">
    <subcellularLocation>
        <location evidence="2">Endosome membrane</location>
        <topology evidence="2">Peripheral membrane protein</topology>
    </subcellularLocation>
    <subcellularLocation>
        <location evidence="1">Late endosome membrane</location>
    </subcellularLocation>
    <subcellularLocation>
        <location evidence="3">Lysosome membrane</location>
        <topology evidence="3">Peripheral membrane protein</topology>
        <orientation evidence="3">Cytoplasmic side</orientation>
    </subcellularLocation>
</comment>
<keyword evidence="8" id="KW-0812">Transmembrane</keyword>
<evidence type="ECO:0000256" key="8">
    <source>
        <dbReference type="SAM" id="Phobius"/>
    </source>
</evidence>
<evidence type="ECO:0000256" key="5">
    <source>
        <dbReference type="ARBA" id="ARBA00022723"/>
    </source>
</evidence>
<proteinExistence type="inferred from homology"/>
<dbReference type="AlphaFoldDB" id="A0AAN7SNV7"/>
<dbReference type="PANTHER" id="PTHR23292">
    <property type="entry name" value="LIPOPOLYSACCHARIDE-INDUCED TUMOR NECROSIS FACTOR-ALPHA FACTOR"/>
    <property type="match status" value="1"/>
</dbReference>
<keyword evidence="11" id="KW-1185">Reference proteome</keyword>
<feature type="transmembrane region" description="Helical" evidence="8">
    <location>
        <begin position="44"/>
        <end position="65"/>
    </location>
</feature>
<dbReference type="InterPro" id="IPR037519">
    <property type="entry name" value="LITAF_fam"/>
</dbReference>
<keyword evidence="5" id="KW-0479">Metal-binding</keyword>
<organism evidence="10 11">
    <name type="scientific">Aquatica leii</name>
    <dbReference type="NCBI Taxonomy" id="1421715"/>
    <lineage>
        <taxon>Eukaryota</taxon>
        <taxon>Metazoa</taxon>
        <taxon>Ecdysozoa</taxon>
        <taxon>Arthropoda</taxon>
        <taxon>Hexapoda</taxon>
        <taxon>Insecta</taxon>
        <taxon>Pterygota</taxon>
        <taxon>Neoptera</taxon>
        <taxon>Endopterygota</taxon>
        <taxon>Coleoptera</taxon>
        <taxon>Polyphaga</taxon>
        <taxon>Elateriformia</taxon>
        <taxon>Elateroidea</taxon>
        <taxon>Lampyridae</taxon>
        <taxon>Luciolinae</taxon>
        <taxon>Aquatica</taxon>
    </lineage>
</organism>
<evidence type="ECO:0000256" key="2">
    <source>
        <dbReference type="ARBA" id="ARBA00004481"/>
    </source>
</evidence>
<keyword evidence="6" id="KW-0862">Zinc</keyword>
<evidence type="ECO:0000313" key="11">
    <source>
        <dbReference type="Proteomes" id="UP001353858"/>
    </source>
</evidence>
<dbReference type="InterPro" id="IPR006629">
    <property type="entry name" value="LITAF"/>
</dbReference>
<protein>
    <recommendedName>
        <fullName evidence="9">LITAF domain-containing protein</fullName>
    </recommendedName>
</protein>
<name>A0AAN7SNV7_9COLE</name>
<dbReference type="Proteomes" id="UP001353858">
    <property type="component" value="Unassembled WGS sequence"/>
</dbReference>
<dbReference type="PANTHER" id="PTHR23292:SF14">
    <property type="entry name" value="FI16615P1-RELATED"/>
    <property type="match status" value="1"/>
</dbReference>
<dbReference type="GO" id="GO:0005765">
    <property type="term" value="C:lysosomal membrane"/>
    <property type="evidence" value="ECO:0007669"/>
    <property type="project" value="UniProtKB-SubCell"/>
</dbReference>
<evidence type="ECO:0000313" key="10">
    <source>
        <dbReference type="EMBL" id="KAK4874440.1"/>
    </source>
</evidence>